<dbReference type="PANTHER" id="PTHR42715:SF2">
    <property type="entry name" value="BETA-GLUCOSIDASE F-RELATED"/>
    <property type="match status" value="1"/>
</dbReference>
<dbReference type="Gene3D" id="3.40.50.1700">
    <property type="entry name" value="Glycoside hydrolase family 3 C-terminal domain"/>
    <property type="match status" value="1"/>
</dbReference>
<dbReference type="InterPro" id="IPR002772">
    <property type="entry name" value="Glyco_hydro_3_C"/>
</dbReference>
<dbReference type="GO" id="GO:0030245">
    <property type="term" value="P:cellulose catabolic process"/>
    <property type="evidence" value="ECO:0007669"/>
    <property type="project" value="UniProtKB-KW"/>
</dbReference>
<dbReference type="Gene3D" id="2.60.40.10">
    <property type="entry name" value="Immunoglobulins"/>
    <property type="match status" value="1"/>
</dbReference>
<evidence type="ECO:0000256" key="7">
    <source>
        <dbReference type="ARBA" id="ARBA00023277"/>
    </source>
</evidence>
<feature type="signal peptide" evidence="11">
    <location>
        <begin position="1"/>
        <end position="20"/>
    </location>
</feature>
<dbReference type="InterPro" id="IPR050288">
    <property type="entry name" value="Cellulose_deg_GH3"/>
</dbReference>
<comment type="caution">
    <text evidence="13">The sequence shown here is derived from an EMBL/GenBank/DDBJ whole genome shotgun (WGS) entry which is preliminary data.</text>
</comment>
<evidence type="ECO:0000256" key="4">
    <source>
        <dbReference type="ARBA" id="ARBA00022801"/>
    </source>
</evidence>
<dbReference type="Pfam" id="PF00933">
    <property type="entry name" value="Glyco_hydro_3"/>
    <property type="match status" value="1"/>
</dbReference>
<evidence type="ECO:0000256" key="9">
    <source>
        <dbReference type="ARBA" id="ARBA00023326"/>
    </source>
</evidence>
<evidence type="ECO:0000256" key="8">
    <source>
        <dbReference type="ARBA" id="ARBA00023295"/>
    </source>
</evidence>
<dbReference type="InterPro" id="IPR001764">
    <property type="entry name" value="Glyco_hydro_3_N"/>
</dbReference>
<evidence type="ECO:0000256" key="1">
    <source>
        <dbReference type="ARBA" id="ARBA00000448"/>
    </source>
</evidence>
<keyword evidence="8 10" id="KW-0326">Glycosidase</keyword>
<evidence type="ECO:0000259" key="12">
    <source>
        <dbReference type="SMART" id="SM01217"/>
    </source>
</evidence>
<organism evidence="13 14">
    <name type="scientific">Glutinoglossum americanum</name>
    <dbReference type="NCBI Taxonomy" id="1670608"/>
    <lineage>
        <taxon>Eukaryota</taxon>
        <taxon>Fungi</taxon>
        <taxon>Dikarya</taxon>
        <taxon>Ascomycota</taxon>
        <taxon>Pezizomycotina</taxon>
        <taxon>Geoglossomycetes</taxon>
        <taxon>Geoglossales</taxon>
        <taxon>Geoglossaceae</taxon>
        <taxon>Glutinoglossum</taxon>
    </lineage>
</organism>
<dbReference type="Pfam" id="PF14310">
    <property type="entry name" value="Fn3-like"/>
    <property type="match status" value="1"/>
</dbReference>
<dbReference type="PROSITE" id="PS00775">
    <property type="entry name" value="GLYCOSYL_HYDROL_F3"/>
    <property type="match status" value="1"/>
</dbReference>
<feature type="domain" description="Fibronectin type III-like" evidence="12">
    <location>
        <begin position="757"/>
        <end position="832"/>
    </location>
</feature>
<gene>
    <name evidence="13" type="ORF">FGG08_007408</name>
</gene>
<dbReference type="Pfam" id="PF01915">
    <property type="entry name" value="Glyco_hydro_3_C"/>
    <property type="match status" value="1"/>
</dbReference>
<dbReference type="EC" id="3.2.1.21" evidence="10"/>
<dbReference type="EMBL" id="JAGHQL010000297">
    <property type="protein sequence ID" value="KAH0533985.1"/>
    <property type="molecule type" value="Genomic_DNA"/>
</dbReference>
<dbReference type="InterPro" id="IPR036881">
    <property type="entry name" value="Glyco_hydro_3_C_sf"/>
</dbReference>
<dbReference type="PRINTS" id="PR00133">
    <property type="entry name" value="GLHYDRLASE3"/>
</dbReference>
<keyword evidence="7 10" id="KW-0119">Carbohydrate metabolism</keyword>
<keyword evidence="14" id="KW-1185">Reference proteome</keyword>
<accession>A0A9P8L033</accession>
<name>A0A9P8L033_9PEZI</name>
<comment type="pathway">
    <text evidence="2 10">Glycan metabolism; cellulose degradation.</text>
</comment>
<dbReference type="PANTHER" id="PTHR42715">
    <property type="entry name" value="BETA-GLUCOSIDASE"/>
    <property type="match status" value="1"/>
</dbReference>
<keyword evidence="9 10" id="KW-0624">Polysaccharide degradation</keyword>
<feature type="chain" id="PRO_5040411488" description="beta-glucosidase" evidence="11">
    <location>
        <begin position="21"/>
        <end position="846"/>
    </location>
</feature>
<reference evidence="13" key="1">
    <citation type="submission" date="2021-03" db="EMBL/GenBank/DDBJ databases">
        <title>Comparative genomics and phylogenomic investigation of the class Geoglossomycetes provide insights into ecological specialization and systematics.</title>
        <authorList>
            <person name="Melie T."/>
            <person name="Pirro S."/>
            <person name="Miller A.N."/>
            <person name="Quandt A."/>
        </authorList>
    </citation>
    <scope>NUCLEOTIDE SEQUENCE</scope>
    <source>
        <strain evidence="13">GBOQ0MN5Z8</strain>
    </source>
</reference>
<evidence type="ECO:0000313" key="13">
    <source>
        <dbReference type="EMBL" id="KAH0533985.1"/>
    </source>
</evidence>
<evidence type="ECO:0000256" key="3">
    <source>
        <dbReference type="ARBA" id="ARBA00005336"/>
    </source>
</evidence>
<evidence type="ECO:0000256" key="11">
    <source>
        <dbReference type="SAM" id="SignalP"/>
    </source>
</evidence>
<evidence type="ECO:0000256" key="10">
    <source>
        <dbReference type="RuleBase" id="RU361161"/>
    </source>
</evidence>
<comment type="similarity">
    <text evidence="3 10">Belongs to the glycosyl hydrolase 3 family.</text>
</comment>
<keyword evidence="6" id="KW-0325">Glycoprotein</keyword>
<sequence length="846" mass="91368">MKISPPVLCAVSLFLGSASAIPADPNDQPQKRASAYFSPPYYPTPKGGWVPEWRASYAKAQALVSQMTLAERVNLTTGTGLFMGRCVGNTGSVPRFGIPSLCLEDSPLGVAHADNITAFPAGITVGATWDKDLMYIRGVALGAEARGKGVNVQLGPSIGPIGRNPWAGRNWESFGADPYLQGIGGYQTVKGMQSNGVIATAKHLIGNEQEQHRLDSRLQPAISSDIDDRTLHELYLWPFAEAVRAGVGSVMIAYNELNDSSCSQNSKLINGILKDELGFQGFVMTDWLAQGDGAIPFIGNSYWAYDLSISILNGSVPLDRLNDMATRIVATWYQFGQDANYPPPNFSSNTRDRTGPLYPAALSLQSGVVNEYVNVQADHYKIVREIGRDAITMLKNDNNALPLSKNAKIRVFGSDAGSNPKGPNSCENRACNIGVLGMGWGSGSVDYPYLIAPIDAIKAIASDVIASLSDTFPRSQTATNDEIALVFLSADSGENQNTVEDNPGDRLSLATWHNGDALVQAAAKTYKNVVVIIHTVGPVTMDAWINLPSVKSVLIAHLPGQEAGNSLTDILFGAYSPSGHLPYTIPKSEAEISVFKPVGAGFNIGQIESPFSEGLYIDYRYYEKMGIEPRFPFGHGLSYTTFAFGNATIKRTAPLTEVPPPPPPKGPTPTYPTNIPPPSEVAWPTKGFNRVWRLIYPYVDNPQNIRVGRYPYPDGYSTVEKPLPLSGGAQGGNPSLWAELFQVSVQITNTGSVPGKVVAQLYLQFPPSIPYDTPRIQLRGFTKTLLSPGQTTTVTLSLTRKDLSVWDVVRQNWVIPGIGGAQGYTVWVGESSKDLRVKCDTVSLVC</sequence>
<keyword evidence="11" id="KW-0732">Signal</keyword>
<dbReference type="InterPro" id="IPR019800">
    <property type="entry name" value="Glyco_hydro_3_AS"/>
</dbReference>
<dbReference type="Gene3D" id="3.20.20.300">
    <property type="entry name" value="Glycoside hydrolase, family 3, N-terminal domain"/>
    <property type="match status" value="1"/>
</dbReference>
<evidence type="ECO:0000256" key="2">
    <source>
        <dbReference type="ARBA" id="ARBA00004987"/>
    </source>
</evidence>
<dbReference type="Proteomes" id="UP000698800">
    <property type="component" value="Unassembled WGS sequence"/>
</dbReference>
<dbReference type="InterPro" id="IPR026891">
    <property type="entry name" value="Fn3-like"/>
</dbReference>
<proteinExistence type="inferred from homology"/>
<dbReference type="InterPro" id="IPR013783">
    <property type="entry name" value="Ig-like_fold"/>
</dbReference>
<keyword evidence="5" id="KW-0136">Cellulose degradation</keyword>
<keyword evidence="4 10" id="KW-0378">Hydrolase</keyword>
<dbReference type="FunFam" id="3.40.50.1700:FF:000003">
    <property type="entry name" value="Probable beta-glucosidase"/>
    <property type="match status" value="1"/>
</dbReference>
<dbReference type="SMART" id="SM01217">
    <property type="entry name" value="Fn3_like"/>
    <property type="match status" value="1"/>
</dbReference>
<comment type="catalytic activity">
    <reaction evidence="1 10">
        <text>Hydrolysis of terminal, non-reducing beta-D-glucosyl residues with release of beta-D-glucose.</text>
        <dbReference type="EC" id="3.2.1.21"/>
    </reaction>
</comment>
<dbReference type="InterPro" id="IPR017853">
    <property type="entry name" value="GH"/>
</dbReference>
<evidence type="ECO:0000313" key="14">
    <source>
        <dbReference type="Proteomes" id="UP000698800"/>
    </source>
</evidence>
<dbReference type="AlphaFoldDB" id="A0A9P8L033"/>
<dbReference type="OrthoDB" id="416222at2759"/>
<dbReference type="InterPro" id="IPR036962">
    <property type="entry name" value="Glyco_hydro_3_N_sf"/>
</dbReference>
<protein>
    <recommendedName>
        <fullName evidence="10">beta-glucosidase</fullName>
        <ecNumber evidence="10">3.2.1.21</ecNumber>
    </recommendedName>
</protein>
<evidence type="ECO:0000256" key="5">
    <source>
        <dbReference type="ARBA" id="ARBA00023001"/>
    </source>
</evidence>
<dbReference type="FunFam" id="3.20.20.300:FF:000002">
    <property type="entry name" value="Probable beta-glucosidase"/>
    <property type="match status" value="1"/>
</dbReference>
<dbReference type="SUPFAM" id="SSF51445">
    <property type="entry name" value="(Trans)glycosidases"/>
    <property type="match status" value="1"/>
</dbReference>
<dbReference type="SUPFAM" id="SSF52279">
    <property type="entry name" value="Beta-D-glucan exohydrolase, C-terminal domain"/>
    <property type="match status" value="1"/>
</dbReference>
<evidence type="ECO:0000256" key="6">
    <source>
        <dbReference type="ARBA" id="ARBA00023180"/>
    </source>
</evidence>
<dbReference type="GO" id="GO:0008422">
    <property type="term" value="F:beta-glucosidase activity"/>
    <property type="evidence" value="ECO:0007669"/>
    <property type="project" value="UniProtKB-EC"/>
</dbReference>